<dbReference type="InterPro" id="IPR027417">
    <property type="entry name" value="P-loop_NTPase"/>
</dbReference>
<dbReference type="InParanoid" id="Q8SVJ0"/>
<accession>Q8SVJ0</accession>
<dbReference type="GeneID" id="859109"/>
<dbReference type="STRING" id="284813.Q8SVJ0"/>
<dbReference type="OrthoDB" id="2011769at2759"/>
<dbReference type="RefSeq" id="NP_597443.1">
    <property type="nucleotide sequence ID" value="NM_001041309.1"/>
</dbReference>
<feature type="binding site" evidence="4">
    <location>
        <position position="37"/>
    </location>
    <ligand>
        <name>Mg(2+)</name>
        <dbReference type="ChEBI" id="CHEBI:18420"/>
    </ligand>
</feature>
<name>Q8SVJ0_ENCCU</name>
<dbReference type="Pfam" id="PF00025">
    <property type="entry name" value="Arf"/>
    <property type="match status" value="1"/>
</dbReference>
<evidence type="ECO:0000313" key="6">
    <source>
        <dbReference type="Proteomes" id="UP000000819"/>
    </source>
</evidence>
<keyword evidence="4" id="KW-0460">Magnesium</keyword>
<dbReference type="SUPFAM" id="SSF52540">
    <property type="entry name" value="P-loop containing nucleoside triphosphate hydrolases"/>
    <property type="match status" value="1"/>
</dbReference>
<protein>
    <submittedName>
        <fullName evidence="5">Uncharacterized protein</fullName>
    </submittedName>
</protein>
<dbReference type="EMBL" id="AL590445">
    <property type="protein sequence ID" value="CAD26620.1"/>
    <property type="molecule type" value="Genomic_DNA"/>
</dbReference>
<feature type="binding site" evidence="3">
    <location>
        <position position="76"/>
    </location>
    <ligand>
        <name>GTP</name>
        <dbReference type="ChEBI" id="CHEBI:37565"/>
    </ligand>
</feature>
<gene>
    <name evidence="5" type="ordered locus">ECU05_1000</name>
</gene>
<proteinExistence type="predicted"/>
<dbReference type="InterPro" id="IPR006689">
    <property type="entry name" value="Small_GTPase_ARF/SAR"/>
</dbReference>
<dbReference type="AlphaFoldDB" id="Q8SVJ0"/>
<evidence type="ECO:0000256" key="4">
    <source>
        <dbReference type="PIRSR" id="PIRSR606689-2"/>
    </source>
</evidence>
<dbReference type="PANTHER" id="PTHR45732">
    <property type="entry name" value="ADP-RIBOSYLATION FACTOR-LIKE PROTEIN 8"/>
    <property type="match status" value="1"/>
</dbReference>
<keyword evidence="2 3" id="KW-0342">GTP-binding</keyword>
<dbReference type="GO" id="GO:0046872">
    <property type="term" value="F:metal ion binding"/>
    <property type="evidence" value="ECO:0007669"/>
    <property type="project" value="UniProtKB-KW"/>
</dbReference>
<dbReference type="GO" id="GO:0005525">
    <property type="term" value="F:GTP binding"/>
    <property type="evidence" value="ECO:0007669"/>
    <property type="project" value="UniProtKB-KW"/>
</dbReference>
<keyword evidence="4" id="KW-0479">Metal-binding</keyword>
<sequence>MLEVCKKLRKKLVDICNSIFVVRLRVVVLGLGRSGKSTIVMKAFRDGLRYVGRQRGARVYEYNEGCMSCVVYDVPGRRVSKARWDYFYRKCDVLLYCVDSSESPGKWTGAREELKSLLYRNAWTKRSMLVLGTKNERKDALGCIDIILRLGLLDITDREVSCFSVSAREDVNMECIRAWIREQCDLLREKNCLGVGTREWTVDLNSCL</sequence>
<dbReference type="SMART" id="SM00177">
    <property type="entry name" value="ARF"/>
    <property type="match status" value="1"/>
</dbReference>
<reference evidence="5 6" key="1">
    <citation type="journal article" date="2001" name="Nature">
        <title>Genome sequence and gene compaction of the eukaryote parasite Encephalitozoon cuniculi.</title>
        <authorList>
            <person name="Katinka M.D."/>
            <person name="Duprat S."/>
            <person name="Cornillot E."/>
            <person name="Metenier G."/>
            <person name="Thomarat F."/>
            <person name="Prensier G."/>
            <person name="Barbe V."/>
            <person name="Peyretaillade E."/>
            <person name="Brottier P."/>
            <person name="Wincker P."/>
            <person name="Delbac F."/>
            <person name="El Alaoui H."/>
            <person name="Peyret P."/>
            <person name="Saurin W."/>
            <person name="Gouy M."/>
            <person name="Weissenbach J."/>
            <person name="Vivares C.P."/>
        </authorList>
    </citation>
    <scope>NUCLEOTIDE SEQUENCE [LARGE SCALE GENOMIC DNA]</scope>
    <source>
        <strain evidence="5 6">GB-M1</strain>
    </source>
</reference>
<dbReference type="PANTHER" id="PTHR45732:SF7">
    <property type="entry name" value="ADP-RIBOSYLATION FACTOR-LIKE PROTEIN 8"/>
    <property type="match status" value="1"/>
</dbReference>
<dbReference type="OMA" id="KICLCGP"/>
<dbReference type="Gene3D" id="3.40.50.300">
    <property type="entry name" value="P-loop containing nucleotide triphosphate hydrolases"/>
    <property type="match status" value="1"/>
</dbReference>
<organism evidence="5 6">
    <name type="scientific">Encephalitozoon cuniculi (strain GB-M1)</name>
    <name type="common">Microsporidian parasite</name>
    <dbReference type="NCBI Taxonomy" id="284813"/>
    <lineage>
        <taxon>Eukaryota</taxon>
        <taxon>Fungi</taxon>
        <taxon>Fungi incertae sedis</taxon>
        <taxon>Microsporidia</taxon>
        <taxon>Unikaryonidae</taxon>
        <taxon>Encephalitozoon</taxon>
    </lineage>
</organism>
<dbReference type="VEuPathDB" id="MicrosporidiaDB:ECU05_1000"/>
<dbReference type="KEGG" id="ecu:ECU05_1000"/>
<feature type="binding site" evidence="3">
    <location>
        <begin position="30"/>
        <end position="37"/>
    </location>
    <ligand>
        <name>GTP</name>
        <dbReference type="ChEBI" id="CHEBI:37565"/>
    </ligand>
</feature>
<keyword evidence="6" id="KW-1185">Reference proteome</keyword>
<keyword evidence="1 3" id="KW-0547">Nucleotide-binding</keyword>
<dbReference type="GO" id="GO:0003924">
    <property type="term" value="F:GTPase activity"/>
    <property type="evidence" value="ECO:0007669"/>
    <property type="project" value="InterPro"/>
</dbReference>
<evidence type="ECO:0000256" key="2">
    <source>
        <dbReference type="ARBA" id="ARBA00023134"/>
    </source>
</evidence>
<reference evidence="5 6" key="2">
    <citation type="journal article" date="2009" name="BMC Genomics">
        <title>Identification of transcriptional signals in Encephalitozoon cuniculi widespread among Microsporidia phylum: support for accurate structural genome annotation.</title>
        <authorList>
            <person name="Peyretaillade E."/>
            <person name="Goncalves O."/>
            <person name="Terrat S."/>
            <person name="Dugat-Bony E."/>
            <person name="Wincker P."/>
            <person name="Cornman R.S."/>
            <person name="Evans J.D."/>
            <person name="Delbac F."/>
            <person name="Peyret P."/>
        </authorList>
    </citation>
    <scope>NUCLEOTIDE SEQUENCE [LARGE SCALE GENOMIC DNA]</scope>
    <source>
        <strain evidence="5 6">GB-M1</strain>
    </source>
</reference>
<evidence type="ECO:0000256" key="1">
    <source>
        <dbReference type="ARBA" id="ARBA00022741"/>
    </source>
</evidence>
<evidence type="ECO:0000256" key="3">
    <source>
        <dbReference type="PIRSR" id="PIRSR606689-1"/>
    </source>
</evidence>
<dbReference type="HOGENOM" id="CLU_040729_10_5_1"/>
<dbReference type="Proteomes" id="UP000000819">
    <property type="component" value="Chromosome V"/>
</dbReference>
<evidence type="ECO:0000313" key="5">
    <source>
        <dbReference type="EMBL" id="CAD26620.1"/>
    </source>
</evidence>